<evidence type="ECO:0000256" key="7">
    <source>
        <dbReference type="RuleBase" id="RU910716"/>
    </source>
</evidence>
<evidence type="ECO:0000313" key="9">
    <source>
        <dbReference type="EMBL" id="KAJ9591567.1"/>
    </source>
</evidence>
<evidence type="ECO:0000256" key="6">
    <source>
        <dbReference type="ARBA" id="ARBA00023136"/>
    </source>
</evidence>
<feature type="region of interest" description="Disordered" evidence="8">
    <location>
        <begin position="752"/>
        <end position="772"/>
    </location>
</feature>
<keyword evidence="5 7" id="KW-1133">Transmembrane helix</keyword>
<evidence type="ECO:0000313" key="10">
    <source>
        <dbReference type="Proteomes" id="UP001233999"/>
    </source>
</evidence>
<evidence type="ECO:0000256" key="2">
    <source>
        <dbReference type="ARBA" id="ARBA00008789"/>
    </source>
</evidence>
<reference evidence="9" key="2">
    <citation type="submission" date="2023-05" db="EMBL/GenBank/DDBJ databases">
        <authorList>
            <person name="Fouks B."/>
        </authorList>
    </citation>
    <scope>NUCLEOTIDE SEQUENCE</scope>
    <source>
        <strain evidence="9">Stay&amp;Tobe</strain>
        <tissue evidence="9">Testes</tissue>
    </source>
</reference>
<protein>
    <recommendedName>
        <fullName evidence="7">XK-related protein</fullName>
    </recommendedName>
</protein>
<dbReference type="AlphaFoldDB" id="A0AAD8EJ90"/>
<feature type="transmembrane region" description="Helical" evidence="7">
    <location>
        <begin position="130"/>
        <end position="153"/>
    </location>
</feature>
<comment type="similarity">
    <text evidence="2 7">Belongs to the XK family.</text>
</comment>
<proteinExistence type="inferred from homology"/>
<dbReference type="InterPro" id="IPR018629">
    <property type="entry name" value="XK-rel"/>
</dbReference>
<dbReference type="GO" id="GO:0005886">
    <property type="term" value="C:plasma membrane"/>
    <property type="evidence" value="ECO:0007669"/>
    <property type="project" value="UniProtKB-SubCell"/>
</dbReference>
<dbReference type="InterPro" id="IPR050895">
    <property type="entry name" value="XK-related_scramblase"/>
</dbReference>
<accession>A0AAD8EJ90</accession>
<evidence type="ECO:0000256" key="8">
    <source>
        <dbReference type="SAM" id="MobiDB-lite"/>
    </source>
</evidence>
<feature type="region of interest" description="Disordered" evidence="8">
    <location>
        <begin position="428"/>
        <end position="454"/>
    </location>
</feature>
<feature type="transmembrane region" description="Helical" evidence="7">
    <location>
        <begin position="31"/>
        <end position="55"/>
    </location>
</feature>
<comment type="subcellular location">
    <subcellularLocation>
        <location evidence="1">Cell membrane</location>
        <topology evidence="1">Multi-pass membrane protein</topology>
    </subcellularLocation>
    <subcellularLocation>
        <location evidence="7">Membrane</location>
        <topology evidence="7">Multi-pass membrane protein</topology>
    </subcellularLocation>
</comment>
<evidence type="ECO:0000256" key="3">
    <source>
        <dbReference type="ARBA" id="ARBA00022475"/>
    </source>
</evidence>
<dbReference type="EMBL" id="JASPKZ010003864">
    <property type="protein sequence ID" value="KAJ9591567.1"/>
    <property type="molecule type" value="Genomic_DNA"/>
</dbReference>
<feature type="transmembrane region" description="Helical" evidence="7">
    <location>
        <begin position="104"/>
        <end position="124"/>
    </location>
</feature>
<keyword evidence="3" id="KW-1003">Cell membrane</keyword>
<sequence>MRRARPDKLHVSWPGLLCQAMWRGGMVTARIATLVLFAVGFHAWLFLLVGLHWLGMTVWIMFQQTDFCPTPWEECIYNCVVGVIYCFSFFNLQEGQSRRRAFTFYIIIVSQNVGCLFLFLTLAGATKSGLVEVATAMIIGGTVLGLTSMLLYYRFFHPAGPIQLCVKPLQHNVECGTTDQTATMRSLKHCTINRANGNSPQEEPHSDDICMDKKLLLTHCVVSPQENEETSFEAANKQKRRGICLPLELGLEEMSEENQQKHQRIQSLDPSSNVEEIIDEEKKKCRGICSLDPELGLEERSEEEKQKRRAICPLDSGLNLDDNTEEEKQKCRGLCLLDSKIELDKKEQIHLSNCKLEERREADKQKRRGICSLDAELDLVEEKEILHGIIIQSVEDRTDVDKQKRRGICSLEPGMEVELELGIRLDVNEEKTDNSSESVVEGKQADEETPSEVLSVPSEVLSAHDYENMCAVNIAREAWGLRSWRAYSDIETWLHDDSVVRDRRRDTLTSTTSASSEHSGGMSSPPPIPCRRPTRTPRTRQDDYLDTLVDDLACCEFVLEEPDSSVFVAKPYVVDQHGALFPLGTLDTIMEELEESSTSTDPRHGSASTLVATIDEIRHGDMWEAQNDPPQCRVPLSPEEILFLSKLQPTSEPSPEVILDAAPYLETISDNPAPRKRPRRKFSLLREKFETKNAVMKSTETTRPAIDNSRLNIEERIKQWNNILNSYNSEQDSHSVKSGVRDRKNMFLKQVLSPSWGKKRPHGSSVKVVSAT</sequence>
<gene>
    <name evidence="9" type="ORF">L9F63_001921</name>
</gene>
<name>A0AAD8EJ90_DIPPU</name>
<evidence type="ECO:0000256" key="4">
    <source>
        <dbReference type="ARBA" id="ARBA00022692"/>
    </source>
</evidence>
<keyword evidence="10" id="KW-1185">Reference proteome</keyword>
<feature type="compositionally biased region" description="Low complexity" evidence="8">
    <location>
        <begin position="508"/>
        <end position="523"/>
    </location>
</feature>
<evidence type="ECO:0000256" key="5">
    <source>
        <dbReference type="ARBA" id="ARBA00022989"/>
    </source>
</evidence>
<keyword evidence="6 7" id="KW-0472">Membrane</keyword>
<comment type="caution">
    <text evidence="9">The sequence shown here is derived from an EMBL/GenBank/DDBJ whole genome shotgun (WGS) entry which is preliminary data.</text>
</comment>
<dbReference type="Proteomes" id="UP001233999">
    <property type="component" value="Unassembled WGS sequence"/>
</dbReference>
<reference evidence="9" key="1">
    <citation type="journal article" date="2023" name="IScience">
        <title>Live-bearing cockroach genome reveals convergent evolutionary mechanisms linked to viviparity in insects and beyond.</title>
        <authorList>
            <person name="Fouks B."/>
            <person name="Harrison M.C."/>
            <person name="Mikhailova A.A."/>
            <person name="Marchal E."/>
            <person name="English S."/>
            <person name="Carruthers M."/>
            <person name="Jennings E.C."/>
            <person name="Chiamaka E.L."/>
            <person name="Frigard R.A."/>
            <person name="Pippel M."/>
            <person name="Attardo G.M."/>
            <person name="Benoit J.B."/>
            <person name="Bornberg-Bauer E."/>
            <person name="Tobe S.S."/>
        </authorList>
    </citation>
    <scope>NUCLEOTIDE SEQUENCE</scope>
    <source>
        <strain evidence="9">Stay&amp;Tobe</strain>
    </source>
</reference>
<dbReference type="Pfam" id="PF09815">
    <property type="entry name" value="XK-related"/>
    <property type="match status" value="1"/>
</dbReference>
<organism evidence="9 10">
    <name type="scientific">Diploptera punctata</name>
    <name type="common">Pacific beetle cockroach</name>
    <dbReference type="NCBI Taxonomy" id="6984"/>
    <lineage>
        <taxon>Eukaryota</taxon>
        <taxon>Metazoa</taxon>
        <taxon>Ecdysozoa</taxon>
        <taxon>Arthropoda</taxon>
        <taxon>Hexapoda</taxon>
        <taxon>Insecta</taxon>
        <taxon>Pterygota</taxon>
        <taxon>Neoptera</taxon>
        <taxon>Polyneoptera</taxon>
        <taxon>Dictyoptera</taxon>
        <taxon>Blattodea</taxon>
        <taxon>Blaberoidea</taxon>
        <taxon>Blaberidae</taxon>
        <taxon>Diplopterinae</taxon>
        <taxon>Diploptera</taxon>
    </lineage>
</organism>
<keyword evidence="4 7" id="KW-0812">Transmembrane</keyword>
<feature type="region of interest" description="Disordered" evidence="8">
    <location>
        <begin position="505"/>
        <end position="541"/>
    </location>
</feature>
<dbReference type="PANTHER" id="PTHR16024:SF28">
    <property type="entry name" value="XK-RELATED PROTEIN"/>
    <property type="match status" value="1"/>
</dbReference>
<dbReference type="PANTHER" id="PTHR16024">
    <property type="entry name" value="XK-RELATED PROTEIN"/>
    <property type="match status" value="1"/>
</dbReference>
<evidence type="ECO:0000256" key="1">
    <source>
        <dbReference type="ARBA" id="ARBA00004651"/>
    </source>
</evidence>